<dbReference type="Proteomes" id="UP000019434">
    <property type="component" value="Chromosome"/>
</dbReference>
<dbReference type="AlphaFoldDB" id="W8P205"/>
<evidence type="ECO:0000256" key="2">
    <source>
        <dbReference type="ARBA" id="ARBA00022801"/>
    </source>
</evidence>
<feature type="domain" description="Chemotaxis phosphatase CheX-like" evidence="5">
    <location>
        <begin position="67"/>
        <end position="144"/>
    </location>
</feature>
<dbReference type="InterPro" id="IPR007597">
    <property type="entry name" value="CheC"/>
</dbReference>
<dbReference type="GO" id="GO:0006935">
    <property type="term" value="P:chemotaxis"/>
    <property type="evidence" value="ECO:0007669"/>
    <property type="project" value="UniProtKB-KW"/>
</dbReference>
<dbReference type="GO" id="GO:0016787">
    <property type="term" value="F:hydrolase activity"/>
    <property type="evidence" value="ECO:0007669"/>
    <property type="project" value="UniProtKB-KW"/>
</dbReference>
<feature type="region of interest" description="Disordered" evidence="3">
    <location>
        <begin position="207"/>
        <end position="257"/>
    </location>
</feature>
<dbReference type="PANTHER" id="PTHR43693:SF1">
    <property type="entry name" value="PROTEIN PHOSPHATASE CHEZ"/>
    <property type="match status" value="1"/>
</dbReference>
<dbReference type="GeneID" id="24958194"/>
<dbReference type="PANTHER" id="PTHR43693">
    <property type="entry name" value="PROTEIN PHOSPHATASE CHEZ"/>
    <property type="match status" value="1"/>
</dbReference>
<evidence type="ECO:0000313" key="7">
    <source>
        <dbReference type="Proteomes" id="UP000019434"/>
    </source>
</evidence>
<dbReference type="eggNOG" id="arCOG02381">
    <property type="taxonomic scope" value="Archaea"/>
</dbReference>
<dbReference type="InterPro" id="IPR028976">
    <property type="entry name" value="CheC-like_sf"/>
</dbReference>
<dbReference type="Pfam" id="PF04509">
    <property type="entry name" value="CheC"/>
    <property type="match status" value="1"/>
</dbReference>
<organism evidence="6 7">
    <name type="scientific">Thermococcus nautili</name>
    <dbReference type="NCBI Taxonomy" id="195522"/>
    <lineage>
        <taxon>Archaea</taxon>
        <taxon>Methanobacteriati</taxon>
        <taxon>Methanobacteriota</taxon>
        <taxon>Thermococci</taxon>
        <taxon>Thermococcales</taxon>
        <taxon>Thermococcaceae</taxon>
        <taxon>Thermococcus</taxon>
    </lineage>
</organism>
<dbReference type="HOGENOM" id="CLU_087860_3_0_2"/>
<keyword evidence="1" id="KW-0145">Chemotaxis</keyword>
<dbReference type="KEGG" id="tnu:BD01_1164"/>
<feature type="compositionally biased region" description="Acidic residues" evidence="3">
    <location>
        <begin position="231"/>
        <end position="240"/>
    </location>
</feature>
<name>W8P205_9EURY</name>
<dbReference type="RefSeq" id="WP_084606323.1">
    <property type="nucleotide sequence ID" value="NZ_CP007264.1"/>
</dbReference>
<dbReference type="OrthoDB" id="182374at2157"/>
<sequence>MSGHKNWFSEWYQDIFREASNIAMSHALTALSNMIGEIEMEPPTVSVLPRAKFLHELASRGIKNSFVVMFDITEGLSGLTILQFPKESAKALVMTLLGMDPGDEGIDEMGRSAIMEIGNILISVYTDILAKLIEEPVSLSPPKPAESLYDVEKELSRPDLRDVTEVIMFKTRFYQKDTGIESLFYLVPTKDAFDKLVGKLEAQVKDVEPEIPPEETIEPGEEVKESKVEEVTENAPEEAQESPTEGSEPTINEKTEG</sequence>
<dbReference type="STRING" id="195522.BD01_1164"/>
<evidence type="ECO:0000259" key="4">
    <source>
        <dbReference type="Pfam" id="PF04509"/>
    </source>
</evidence>
<evidence type="ECO:0000259" key="5">
    <source>
        <dbReference type="Pfam" id="PF13690"/>
    </source>
</evidence>
<dbReference type="InterPro" id="IPR050992">
    <property type="entry name" value="CheZ_family_phosphatases"/>
</dbReference>
<reference evidence="6 7" key="1">
    <citation type="submission" date="2014-02" db="EMBL/GenBank/DDBJ databases">
        <title>Genome Sequence of an Hyperthermophilic Archaeon, Thermococcus nautili 30-1, producing viral vesicles.</title>
        <authorList>
            <person name="Oberto J."/>
            <person name="Gaudin M."/>
            <person name="Cossu M."/>
            <person name="Gorlas A."/>
            <person name="Slesarev A."/>
            <person name="Marguet E."/>
            <person name="Forterre P."/>
        </authorList>
    </citation>
    <scope>NUCLEOTIDE SEQUENCE [LARGE SCALE GENOMIC DNA]</scope>
    <source>
        <strain evidence="6 7">30-1</strain>
    </source>
</reference>
<evidence type="ECO:0000256" key="3">
    <source>
        <dbReference type="SAM" id="MobiDB-lite"/>
    </source>
</evidence>
<dbReference type="EMBL" id="CP007264">
    <property type="protein sequence ID" value="AHL22781.1"/>
    <property type="molecule type" value="Genomic_DNA"/>
</dbReference>
<feature type="compositionally biased region" description="Basic and acidic residues" evidence="3">
    <location>
        <begin position="221"/>
        <end position="230"/>
    </location>
</feature>
<dbReference type="Gene3D" id="3.40.1550.10">
    <property type="entry name" value="CheC-like"/>
    <property type="match status" value="1"/>
</dbReference>
<keyword evidence="7" id="KW-1185">Reference proteome</keyword>
<feature type="compositionally biased region" description="Acidic residues" evidence="3">
    <location>
        <begin position="209"/>
        <end position="220"/>
    </location>
</feature>
<evidence type="ECO:0000313" key="6">
    <source>
        <dbReference type="EMBL" id="AHL22781.1"/>
    </source>
</evidence>
<evidence type="ECO:0000256" key="1">
    <source>
        <dbReference type="ARBA" id="ARBA00022500"/>
    </source>
</evidence>
<protein>
    <submittedName>
        <fullName evidence="6">Chemotaxis protein CheC, inhibitor of MCP methylation</fullName>
    </submittedName>
</protein>
<dbReference type="Pfam" id="PF13690">
    <property type="entry name" value="CheX"/>
    <property type="match status" value="1"/>
</dbReference>
<gene>
    <name evidence="6" type="ORF">BD01_1164</name>
</gene>
<dbReference type="InterPro" id="IPR028051">
    <property type="entry name" value="CheX-like_dom"/>
</dbReference>
<dbReference type="SUPFAM" id="SSF103039">
    <property type="entry name" value="CheC-like"/>
    <property type="match status" value="1"/>
</dbReference>
<feature type="domain" description="CheC-like protein" evidence="4">
    <location>
        <begin position="15"/>
        <end position="46"/>
    </location>
</feature>
<accession>W8P205</accession>
<dbReference type="CDD" id="cd17909">
    <property type="entry name" value="CheC_ClassI"/>
    <property type="match status" value="1"/>
</dbReference>
<feature type="compositionally biased region" description="Polar residues" evidence="3">
    <location>
        <begin position="241"/>
        <end position="250"/>
    </location>
</feature>
<keyword evidence="2" id="KW-0378">Hydrolase</keyword>
<proteinExistence type="predicted"/>